<dbReference type="GO" id="GO:0006508">
    <property type="term" value="P:proteolysis"/>
    <property type="evidence" value="ECO:0007669"/>
    <property type="project" value="UniProtKB-KW"/>
</dbReference>
<evidence type="ECO:0000256" key="1">
    <source>
        <dbReference type="ARBA" id="ARBA00007261"/>
    </source>
</evidence>
<proteinExistence type="inferred from homology"/>
<keyword evidence="9" id="KW-1185">Reference proteome</keyword>
<evidence type="ECO:0000313" key="9">
    <source>
        <dbReference type="Proteomes" id="UP000437748"/>
    </source>
</evidence>
<keyword evidence="2" id="KW-0645">Protease</keyword>
<dbReference type="InterPro" id="IPR050626">
    <property type="entry name" value="Peptidase_M16"/>
</dbReference>
<evidence type="ECO:0000259" key="7">
    <source>
        <dbReference type="Pfam" id="PF05193"/>
    </source>
</evidence>
<dbReference type="InterPro" id="IPR007863">
    <property type="entry name" value="Peptidase_M16_C"/>
</dbReference>
<reference evidence="8 9" key="1">
    <citation type="submission" date="2019-10" db="EMBL/GenBank/DDBJ databases">
        <title>New species of Slilvanegrellaceae.</title>
        <authorList>
            <person name="Pitt A."/>
            <person name="Hahn M.W."/>
        </authorList>
    </citation>
    <scope>NUCLEOTIDE SEQUENCE [LARGE SCALE GENOMIC DNA]</scope>
    <source>
        <strain evidence="8 9">SP-Ram-0.45-NSY-1</strain>
    </source>
</reference>
<evidence type="ECO:0000256" key="3">
    <source>
        <dbReference type="ARBA" id="ARBA00022801"/>
    </source>
</evidence>
<keyword evidence="4" id="KW-0862">Zinc</keyword>
<dbReference type="GO" id="GO:0008237">
    <property type="term" value="F:metallopeptidase activity"/>
    <property type="evidence" value="ECO:0007669"/>
    <property type="project" value="UniProtKB-KW"/>
</dbReference>
<dbReference type="Pfam" id="PF05193">
    <property type="entry name" value="Peptidase_M16_C"/>
    <property type="match status" value="1"/>
</dbReference>
<comment type="caution">
    <text evidence="8">The sequence shown here is derived from an EMBL/GenBank/DDBJ whole genome shotgun (WGS) entry which is preliminary data.</text>
</comment>
<protein>
    <recommendedName>
        <fullName evidence="10">Insulinase family protein</fullName>
    </recommendedName>
</protein>
<dbReference type="InterPro" id="IPR011765">
    <property type="entry name" value="Pept_M16_N"/>
</dbReference>
<evidence type="ECO:0000256" key="2">
    <source>
        <dbReference type="ARBA" id="ARBA00022670"/>
    </source>
</evidence>
<dbReference type="Gene3D" id="3.30.830.10">
    <property type="entry name" value="Metalloenzyme, LuxS/M16 peptidase-like"/>
    <property type="match status" value="2"/>
</dbReference>
<keyword evidence="3" id="KW-0378">Hydrolase</keyword>
<dbReference type="PANTHER" id="PTHR43690">
    <property type="entry name" value="NARDILYSIN"/>
    <property type="match status" value="1"/>
</dbReference>
<keyword evidence="5" id="KW-0482">Metalloprotease</keyword>
<sequence length="505" mass="57790">MLKSTLERTPKNMCLQDKYKLFKHYYYFFKMFCFSTILIITSLSKYTLAAEIPKLTQTAIIIPGSNIQAYKYDLSNGLKLIVVPDKRNPIATIHFILDAGSNRESKGTTGLAHFFEHMMFRKTIGTPEGNYDKVLNSVGGSGNAGTNDSFVTFYSSFPGPALETMLKLEAARFQNLDITEPYYSIEKGAVISERKLRVENDPMTRSNELIRAITERDTPMEWMTIGSKKDVENMSIDAAKIFYKNFYTPDNTLMIVGGPFDPKNVATLVQKYFGDWKGKLNIQHNKLPSDYFTRDLGKRFICSAPVFTKKYKIVYPSNTSNIKSIIYSLIFQSLLDDNINGTFERRLLKEKLTTDFNFYKVYWQNQNNPLIVNFSLSKDQKLDPVLKFWEKGIEEVLNKPISDKIRRQILKQLAVSNAETAEKMTGLVNTILDNTFFLNDFNSAGQAEKIVKSITNEAFRQWVKENLGLNKFYITGVVTPNEAPSCNDFYAEYQKNKEAKNVPAK</sequence>
<dbReference type="EMBL" id="WFLM01000008">
    <property type="protein sequence ID" value="KAB8036069.1"/>
    <property type="molecule type" value="Genomic_DNA"/>
</dbReference>
<dbReference type="Proteomes" id="UP000437748">
    <property type="component" value="Unassembled WGS sequence"/>
</dbReference>
<gene>
    <name evidence="8" type="ORF">GCL60_16025</name>
</gene>
<evidence type="ECO:0000256" key="5">
    <source>
        <dbReference type="ARBA" id="ARBA00023049"/>
    </source>
</evidence>
<accession>A0A6N6VSX2</accession>
<dbReference type="InterPro" id="IPR011249">
    <property type="entry name" value="Metalloenz_LuxS/M16"/>
</dbReference>
<dbReference type="PANTHER" id="PTHR43690:SF17">
    <property type="entry name" value="PROTEIN YHJJ"/>
    <property type="match status" value="1"/>
</dbReference>
<evidence type="ECO:0000259" key="6">
    <source>
        <dbReference type="Pfam" id="PF00675"/>
    </source>
</evidence>
<dbReference type="SUPFAM" id="SSF63411">
    <property type="entry name" value="LuxS/MPP-like metallohydrolase"/>
    <property type="match status" value="2"/>
</dbReference>
<dbReference type="AlphaFoldDB" id="A0A6N6VSX2"/>
<dbReference type="GO" id="GO:0046872">
    <property type="term" value="F:metal ion binding"/>
    <property type="evidence" value="ECO:0007669"/>
    <property type="project" value="InterPro"/>
</dbReference>
<dbReference type="Pfam" id="PF00675">
    <property type="entry name" value="Peptidase_M16"/>
    <property type="match status" value="1"/>
</dbReference>
<organism evidence="8 9">
    <name type="scientific">Silvanigrella paludirubra</name>
    <dbReference type="NCBI Taxonomy" id="2499159"/>
    <lineage>
        <taxon>Bacteria</taxon>
        <taxon>Pseudomonadati</taxon>
        <taxon>Bdellovibrionota</taxon>
        <taxon>Oligoflexia</taxon>
        <taxon>Silvanigrellales</taxon>
        <taxon>Silvanigrellaceae</taxon>
        <taxon>Silvanigrella</taxon>
    </lineage>
</organism>
<feature type="domain" description="Peptidase M16 C-terminal" evidence="7">
    <location>
        <begin position="235"/>
        <end position="413"/>
    </location>
</feature>
<evidence type="ECO:0000256" key="4">
    <source>
        <dbReference type="ARBA" id="ARBA00022833"/>
    </source>
</evidence>
<evidence type="ECO:0008006" key="10">
    <source>
        <dbReference type="Google" id="ProtNLM"/>
    </source>
</evidence>
<comment type="similarity">
    <text evidence="1">Belongs to the peptidase M16 family.</text>
</comment>
<name>A0A6N6VSX2_9BACT</name>
<evidence type="ECO:0000313" key="8">
    <source>
        <dbReference type="EMBL" id="KAB8036069.1"/>
    </source>
</evidence>
<feature type="domain" description="Peptidase M16 N-terminal" evidence="6">
    <location>
        <begin position="85"/>
        <end position="221"/>
    </location>
</feature>